<evidence type="ECO:0000259" key="1">
    <source>
        <dbReference type="Pfam" id="PF01425"/>
    </source>
</evidence>
<comment type="caution">
    <text evidence="2">The sequence shown here is derived from an EMBL/GenBank/DDBJ whole genome shotgun (WGS) entry which is preliminary data.</text>
</comment>
<dbReference type="PANTHER" id="PTHR11895:SF172">
    <property type="entry name" value="GLUTAMYL-TRNA(GLN) AMIDOTRANSFERASE"/>
    <property type="match status" value="1"/>
</dbReference>
<feature type="non-terminal residue" evidence="2">
    <location>
        <position position="265"/>
    </location>
</feature>
<evidence type="ECO:0000313" key="3">
    <source>
        <dbReference type="Proteomes" id="UP000234240"/>
    </source>
</evidence>
<dbReference type="Proteomes" id="UP000234240">
    <property type="component" value="Unassembled WGS sequence"/>
</dbReference>
<dbReference type="PANTHER" id="PTHR11895">
    <property type="entry name" value="TRANSAMIDASE"/>
    <property type="match status" value="1"/>
</dbReference>
<gene>
    <name evidence="2" type="ORF">CYR55_22770</name>
</gene>
<evidence type="ECO:0000313" key="2">
    <source>
        <dbReference type="EMBL" id="PLR29456.1"/>
    </source>
</evidence>
<dbReference type="InterPro" id="IPR000120">
    <property type="entry name" value="Amidase"/>
</dbReference>
<dbReference type="InterPro" id="IPR036928">
    <property type="entry name" value="AS_sf"/>
</dbReference>
<organism evidence="2 3">
    <name type="scientific">Chimaeribacter californicus</name>
    <dbReference type="NCBI Taxonomy" id="2060067"/>
    <lineage>
        <taxon>Bacteria</taxon>
        <taxon>Pseudomonadati</taxon>
        <taxon>Pseudomonadota</taxon>
        <taxon>Gammaproteobacteria</taxon>
        <taxon>Enterobacterales</taxon>
        <taxon>Yersiniaceae</taxon>
        <taxon>Chimaeribacter</taxon>
    </lineage>
</organism>
<protein>
    <submittedName>
        <fullName evidence="2">Asp-tRNA(Asn)/Glu-tRNA(Gln) amidotransferase GatCAB subunit A</fullName>
        <ecNumber evidence="2">3.5.1.4</ecNumber>
    </submittedName>
</protein>
<dbReference type="Pfam" id="PF01425">
    <property type="entry name" value="Amidase"/>
    <property type="match status" value="1"/>
</dbReference>
<keyword evidence="2" id="KW-0808">Transferase</keyword>
<dbReference type="EMBL" id="PJZF01000062">
    <property type="protein sequence ID" value="PLR29456.1"/>
    <property type="molecule type" value="Genomic_DNA"/>
</dbReference>
<reference evidence="2 3" key="1">
    <citation type="submission" date="2017-12" db="EMBL/GenBank/DDBJ databases">
        <title>Characterization of six clinical isolates of Enterochimera gen. nov., a novel genus of the Yersiniaciae family and the three species Enterochimera arupensis sp. nov., Enterochimera coloradensis sp. nov, and Enterochimera californica sp. nov.</title>
        <authorList>
            <person name="Rossi A."/>
            <person name="Fisher M."/>
        </authorList>
    </citation>
    <scope>NUCLEOTIDE SEQUENCE [LARGE SCALE GENOMIC DNA]</scope>
    <source>
        <strain evidence="3">2015-Iso6</strain>
    </source>
</reference>
<keyword evidence="2" id="KW-0378">Hydrolase</keyword>
<dbReference type="GO" id="GO:0004040">
    <property type="term" value="F:amidase activity"/>
    <property type="evidence" value="ECO:0007669"/>
    <property type="project" value="UniProtKB-EC"/>
</dbReference>
<dbReference type="EC" id="3.5.1.4" evidence="2"/>
<dbReference type="SUPFAM" id="SSF75304">
    <property type="entry name" value="Amidase signature (AS) enzymes"/>
    <property type="match status" value="1"/>
</dbReference>
<dbReference type="InterPro" id="IPR023631">
    <property type="entry name" value="Amidase_dom"/>
</dbReference>
<dbReference type="GO" id="GO:0016740">
    <property type="term" value="F:transferase activity"/>
    <property type="evidence" value="ECO:0007669"/>
    <property type="project" value="UniProtKB-KW"/>
</dbReference>
<name>A0A2N5DT25_9GAMM</name>
<sequence>MNALLTGPIAGLRTALQQGEISAREIAAATLEKIARVNPAINAFTQVTEDRLLREADALDARRARGVELPPLAAIPYAVKNLFDVAGTVTLAGASLFSQRPPAQQDATAVQRLAQAGGLLAGMLNMDAYAYGFTTENSHYGATRNPHDLSRIAGGSSGGSGAAVAAGLVNFALGSDTNGSIRVPASLCGILGLKPTFGRLSRHGSQPFVASLDHIGPMARSSADLAAVYDALQGPDAQDAFQADEPVTLTAPLLDRGQEGLRTAV</sequence>
<dbReference type="Gene3D" id="3.90.1300.10">
    <property type="entry name" value="Amidase signature (AS) domain"/>
    <property type="match status" value="1"/>
</dbReference>
<dbReference type="AlphaFoldDB" id="A0A2N5DT25"/>
<proteinExistence type="predicted"/>
<accession>A0A2N5DT25</accession>
<feature type="domain" description="Amidase" evidence="1">
    <location>
        <begin position="25"/>
        <end position="262"/>
    </location>
</feature>
<dbReference type="RefSeq" id="WP_241522220.1">
    <property type="nucleotide sequence ID" value="NZ_PJZF01000062.1"/>
</dbReference>
<keyword evidence="3" id="KW-1185">Reference proteome</keyword>